<reference evidence="8" key="1">
    <citation type="journal article" date="2018" name="Mol. Biol. Evol.">
        <title>Broad Genomic Sampling Reveals a Smut Pathogenic Ancestry of the Fungal Clade Ustilaginomycotina.</title>
        <authorList>
            <person name="Kijpornyongpan T."/>
            <person name="Mondo S.J."/>
            <person name="Barry K."/>
            <person name="Sandor L."/>
            <person name="Lee J."/>
            <person name="Lipzen A."/>
            <person name="Pangilinan J."/>
            <person name="LaButti K."/>
            <person name="Hainaut M."/>
            <person name="Henrissat B."/>
            <person name="Grigoriev I.V."/>
            <person name="Spatafora J.W."/>
            <person name="Aime M.C."/>
        </authorList>
    </citation>
    <scope>NUCLEOTIDE SEQUENCE [LARGE SCALE GENOMIC DNA]</scope>
    <source>
        <strain evidence="8">MCA 4198</strain>
    </source>
</reference>
<dbReference type="InterPro" id="IPR000602">
    <property type="entry name" value="Glyco_hydro_38_N"/>
</dbReference>
<evidence type="ECO:0000256" key="1">
    <source>
        <dbReference type="ARBA" id="ARBA00000365"/>
    </source>
</evidence>
<proteinExistence type="inferred from homology"/>
<keyword evidence="9" id="KW-1185">Reference proteome</keyword>
<protein>
    <recommendedName>
        <fullName evidence="3">alpha-mannosidase</fullName>
        <ecNumber evidence="3">3.2.1.24</ecNumber>
    </recommendedName>
</protein>
<dbReference type="SMART" id="SM00872">
    <property type="entry name" value="Alpha-mann_mid"/>
    <property type="match status" value="1"/>
</dbReference>
<evidence type="ECO:0000256" key="2">
    <source>
        <dbReference type="ARBA" id="ARBA00009792"/>
    </source>
</evidence>
<dbReference type="Pfam" id="PF17677">
    <property type="entry name" value="Glyco_hydro38C2"/>
    <property type="match status" value="1"/>
</dbReference>
<dbReference type="Proteomes" id="UP000245768">
    <property type="component" value="Unassembled WGS sequence"/>
</dbReference>
<dbReference type="STRING" id="215250.A0A316YV69"/>
<evidence type="ECO:0000313" key="9">
    <source>
        <dbReference type="Proteomes" id="UP000245768"/>
    </source>
</evidence>
<evidence type="ECO:0000256" key="6">
    <source>
        <dbReference type="ARBA" id="ARBA00023295"/>
    </source>
</evidence>
<dbReference type="PANTHER" id="PTHR46017">
    <property type="entry name" value="ALPHA-MANNOSIDASE 2C1"/>
    <property type="match status" value="1"/>
</dbReference>
<dbReference type="InterPro" id="IPR037094">
    <property type="entry name" value="Glyco_hydro_38_cen_sf"/>
</dbReference>
<dbReference type="Gene3D" id="2.70.98.30">
    <property type="entry name" value="Golgi alpha-mannosidase II, domain 4"/>
    <property type="match status" value="1"/>
</dbReference>
<dbReference type="GO" id="GO:0006013">
    <property type="term" value="P:mannose metabolic process"/>
    <property type="evidence" value="ECO:0007669"/>
    <property type="project" value="InterPro"/>
</dbReference>
<dbReference type="GeneID" id="37045140"/>
<keyword evidence="4" id="KW-0479">Metal-binding</keyword>
<dbReference type="Gene3D" id="2.60.40.2220">
    <property type="match status" value="1"/>
</dbReference>
<dbReference type="Gene3D" id="1.20.1270.50">
    <property type="entry name" value="Glycoside hydrolase family 38, central domain"/>
    <property type="match status" value="1"/>
</dbReference>
<evidence type="ECO:0000313" key="8">
    <source>
        <dbReference type="EMBL" id="PWN91943.1"/>
    </source>
</evidence>
<dbReference type="PANTHER" id="PTHR46017:SF1">
    <property type="entry name" value="ALPHA-MANNOSIDASE 2C1"/>
    <property type="match status" value="1"/>
</dbReference>
<dbReference type="GO" id="GO:0000329">
    <property type="term" value="C:fungal-type vacuole membrane"/>
    <property type="evidence" value="ECO:0007669"/>
    <property type="project" value="TreeGrafter"/>
</dbReference>
<evidence type="ECO:0000256" key="5">
    <source>
        <dbReference type="ARBA" id="ARBA00022801"/>
    </source>
</evidence>
<dbReference type="InterPro" id="IPR028995">
    <property type="entry name" value="Glyco_hydro_57/38_cen_sf"/>
</dbReference>
<dbReference type="SUPFAM" id="SSF74650">
    <property type="entry name" value="Galactose mutarotase-like"/>
    <property type="match status" value="1"/>
</dbReference>
<dbReference type="OrthoDB" id="10261055at2759"/>
<dbReference type="Pfam" id="PF22907">
    <property type="entry name" value="Ams1-like_1st"/>
    <property type="match status" value="1"/>
</dbReference>
<dbReference type="InterPro" id="IPR054723">
    <property type="entry name" value="Ams1-like_N"/>
</dbReference>
<dbReference type="FunFam" id="3.20.110.10:FF:000002">
    <property type="entry name" value="alpha-mannosidase 2C1 isoform X1"/>
    <property type="match status" value="1"/>
</dbReference>
<dbReference type="Gene3D" id="3.20.110.10">
    <property type="entry name" value="Glycoside hydrolase 38, N terminal domain"/>
    <property type="match status" value="1"/>
</dbReference>
<dbReference type="RefSeq" id="XP_025379141.1">
    <property type="nucleotide sequence ID" value="XM_025523224.1"/>
</dbReference>
<keyword evidence="6" id="KW-0326">Glycosidase</keyword>
<dbReference type="Pfam" id="PF09261">
    <property type="entry name" value="Alpha-mann_mid"/>
    <property type="match status" value="1"/>
</dbReference>
<dbReference type="InterPro" id="IPR041147">
    <property type="entry name" value="GH38_C"/>
</dbReference>
<name>A0A316YV69_9BASI</name>
<dbReference type="GO" id="GO:0046872">
    <property type="term" value="F:metal ion binding"/>
    <property type="evidence" value="ECO:0007669"/>
    <property type="project" value="UniProtKB-KW"/>
</dbReference>
<dbReference type="Pfam" id="PF01074">
    <property type="entry name" value="Glyco_hydro_38N"/>
    <property type="match status" value="1"/>
</dbReference>
<keyword evidence="5" id="KW-0378">Hydrolase</keyword>
<evidence type="ECO:0000256" key="4">
    <source>
        <dbReference type="ARBA" id="ARBA00022723"/>
    </source>
</evidence>
<dbReference type="GO" id="GO:0030246">
    <property type="term" value="F:carbohydrate binding"/>
    <property type="evidence" value="ECO:0007669"/>
    <property type="project" value="InterPro"/>
</dbReference>
<dbReference type="Pfam" id="PF07748">
    <property type="entry name" value="Glyco_hydro_38C"/>
    <property type="match status" value="1"/>
</dbReference>
<dbReference type="InterPro" id="IPR011013">
    <property type="entry name" value="Gal_mutarotase_sf_dom"/>
</dbReference>
<evidence type="ECO:0000256" key="3">
    <source>
        <dbReference type="ARBA" id="ARBA00012752"/>
    </source>
</evidence>
<dbReference type="GO" id="GO:0004559">
    <property type="term" value="F:alpha-mannosidase activity"/>
    <property type="evidence" value="ECO:0007669"/>
    <property type="project" value="UniProtKB-EC"/>
</dbReference>
<dbReference type="FunFam" id="1.20.1270.50:FF:000004">
    <property type="entry name" value="alpha-mannosidase 2C1 isoform X1"/>
    <property type="match status" value="1"/>
</dbReference>
<dbReference type="GO" id="GO:0009313">
    <property type="term" value="P:oligosaccharide catabolic process"/>
    <property type="evidence" value="ECO:0007669"/>
    <property type="project" value="TreeGrafter"/>
</dbReference>
<dbReference type="InParanoid" id="A0A316YV69"/>
<dbReference type="InterPro" id="IPR011330">
    <property type="entry name" value="Glyco_hydro/deAcase_b/a-brl"/>
</dbReference>
<gene>
    <name evidence="8" type="ORF">FA10DRAFT_274661</name>
</gene>
<dbReference type="EC" id="3.2.1.24" evidence="3"/>
<feature type="domain" description="Glycoside hydrolase family 38 central" evidence="7">
    <location>
        <begin position="556"/>
        <end position="636"/>
    </location>
</feature>
<dbReference type="AlphaFoldDB" id="A0A316YV69"/>
<dbReference type="FunFam" id="2.70.98.30:FF:000010">
    <property type="entry name" value="Cytosolic alpha-mannosidase"/>
    <property type="match status" value="1"/>
</dbReference>
<dbReference type="FunCoup" id="A0A316YV69">
    <property type="interactions" value="49"/>
</dbReference>
<dbReference type="InterPro" id="IPR015341">
    <property type="entry name" value="Glyco_hydro_38_cen"/>
</dbReference>
<dbReference type="EMBL" id="KZ819635">
    <property type="protein sequence ID" value="PWN91943.1"/>
    <property type="molecule type" value="Genomic_DNA"/>
</dbReference>
<comment type="similarity">
    <text evidence="2">Belongs to the glycosyl hydrolase 38 family.</text>
</comment>
<dbReference type="SUPFAM" id="SSF88713">
    <property type="entry name" value="Glycoside hydrolase/deacetylase"/>
    <property type="match status" value="1"/>
</dbReference>
<dbReference type="SUPFAM" id="SSF88688">
    <property type="entry name" value="Families 57/38 glycoside transferase middle domain"/>
    <property type="match status" value="1"/>
</dbReference>
<dbReference type="InterPro" id="IPR027291">
    <property type="entry name" value="Glyco_hydro_38_N_sf"/>
</dbReference>
<accession>A0A316YV69</accession>
<evidence type="ECO:0000259" key="7">
    <source>
        <dbReference type="SMART" id="SM00872"/>
    </source>
</evidence>
<organism evidence="8 9">
    <name type="scientific">Acaromyces ingoldii</name>
    <dbReference type="NCBI Taxonomy" id="215250"/>
    <lineage>
        <taxon>Eukaryota</taxon>
        <taxon>Fungi</taxon>
        <taxon>Dikarya</taxon>
        <taxon>Basidiomycota</taxon>
        <taxon>Ustilaginomycotina</taxon>
        <taxon>Exobasidiomycetes</taxon>
        <taxon>Exobasidiales</taxon>
        <taxon>Cryptobasidiaceae</taxon>
        <taxon>Acaromyces</taxon>
    </lineage>
</organism>
<sequence length="1121" mass="126111">MAPPAYPLLSTEARHAVRRPSIRGVEERRLGEFIGGQYSNWNLSSVLFEGKTDHKDVIRLERWDPPAGTKPSFDEAKKQDYRKAEKGQTFGPSWSNHWLKLHINLPKEWRDKEWVELEFDPSCEAMIFDEHGLSLQGITGGFDKRRVDFPLPKSMRKGVLLYAEVTCNGLFGVENRQEGDPDPDRYFELRSADIVVKRPEAWHLLWDFQLLQGCVNEMPRDGPLQNKALWVANRIQDTFRKSDLSTIKECRKLAEEILGKGWADKGAKIYDEGNRRDRDDFALWSIGHTHIDSAWLWPFTATQQKVARSWSTQLSLMEKYPEFKFTASTAQQYKWLETFYPKLFVKVQEAVKKGTFVPIGATWVENDANLPSGEAFVRQFVHGQRYFESRFGKRSNVFWLPDTFGYNSQIPAIARGAGTDYFFTQKLSWSNMNRFPHNTMMWTGLDGTQIITHMTPVDNYDSQNGVNDILRGVRNNKNLGVQPTALHLFGWGDGGGGPSAPNLEALRRARAVYNNGYTEMPKVHSGKTAAEFFDNVRKITDNGERLPTWTGEVYLEFHRGVYTSHGSIKRWNRKLEIAMSQLEWTATLASIVEAKSYSYPKEDIDSLWESILLCQFHDVLPGSSIRLVYDDAEKIYASVAKRGASLLEKALSALDKKQSNLAIVNPLNIPRRELVWVPERLDAGIQKSSDGASTLVLMEDADACGLATLSPAPTSIMRNLEAVSVTEHANQSFTMSNGGVMFKVDKGRISSLQLLTQDKVWKELLPHGRTAGLSICEDYPPQFDAWETEIYSLQTEEEIAFETVRIAQAGPWRAALELQANFGKSSVRVEISLDALPATATNAKARDARSFINLDVKIDWEEKHRFLRFDVPTVLRADLASYETQFGITKRPTSRNTSWEAAKFEVCGHKFADLSEPSMGLALLTDSKYGYSVEGGLMRISLLKAGTYPDAHQDEGKHRFRLGIYPHLSSLEHSDVVHAGRIFNAPLTVALPNDYVCDIFGSGSRLVEGAPICTSAAAPAAMPVRLDNPGGSVILDTVKRGEEDFEYHGKKASGRKTVVCRLYESLGNHAKAVLSCSSLNIKQAKLCNLLEDEVDDNVDVKGGKIILDLRPFQIVTVKLVL</sequence>
<dbReference type="InterPro" id="IPR011682">
    <property type="entry name" value="Glyco_hydro_38_C"/>
</dbReference>
<comment type="catalytic activity">
    <reaction evidence="1">
        <text>Hydrolysis of terminal, non-reducing alpha-D-mannose residues in alpha-D-mannosides.</text>
        <dbReference type="EC" id="3.2.1.24"/>
    </reaction>
</comment>